<sequence length="292" mass="32635">MSTPNANPSSPKNNGDNAQTAMSAAVQGAHSAYTASYTTLVHLSQHFQQGLQETQAIMSKVLQSSMRIASEIESTSSSVRLTAKISNIGPVPLPNARCHLTFEPPPKRQQPITDDEVSWIFISGHLNKEGDTSNVSSLFDNPLTLQPGTQYILVVDIKSKAPMQYNGILSITFSGMDQEPIQEKHRFGIYLIDQMQKLHVEETHLDVISHRHYWHSFLQHILGMETDLGKDVMYIALQPYQQGYEKHRIISRIQPNDGQEELAKMTFGAETTDGIELLQLLVQELDMLHQGA</sequence>
<dbReference type="AlphaFoldDB" id="A0A077X0D5"/>
<evidence type="ECO:0000313" key="2">
    <source>
        <dbReference type="EMBL" id="CDS12482.1"/>
    </source>
</evidence>
<proteinExistence type="predicted"/>
<dbReference type="OrthoDB" id="2254641at2759"/>
<feature type="compositionally biased region" description="Polar residues" evidence="1">
    <location>
        <begin position="1"/>
        <end position="22"/>
    </location>
</feature>
<accession>A0A077X0D5</accession>
<dbReference type="EMBL" id="LK023357">
    <property type="protein sequence ID" value="CDS12482.1"/>
    <property type="molecule type" value="Genomic_DNA"/>
</dbReference>
<protein>
    <submittedName>
        <fullName evidence="2">Uncharacterized protein</fullName>
    </submittedName>
</protein>
<organism evidence="2">
    <name type="scientific">Lichtheimia ramosa</name>
    <dbReference type="NCBI Taxonomy" id="688394"/>
    <lineage>
        <taxon>Eukaryota</taxon>
        <taxon>Fungi</taxon>
        <taxon>Fungi incertae sedis</taxon>
        <taxon>Mucoromycota</taxon>
        <taxon>Mucoromycotina</taxon>
        <taxon>Mucoromycetes</taxon>
        <taxon>Mucorales</taxon>
        <taxon>Lichtheimiaceae</taxon>
        <taxon>Lichtheimia</taxon>
    </lineage>
</organism>
<evidence type="ECO:0000256" key="1">
    <source>
        <dbReference type="SAM" id="MobiDB-lite"/>
    </source>
</evidence>
<gene>
    <name evidence="2" type="ORF">LRAMOSA04676</name>
</gene>
<name>A0A077X0D5_9FUNG</name>
<reference evidence="2" key="1">
    <citation type="journal article" date="2014" name="Genome Announc.">
        <title>De novo whole-genome sequence and genome annotation of Lichtheimia ramosa.</title>
        <authorList>
            <person name="Linde J."/>
            <person name="Schwartze V."/>
            <person name="Binder U."/>
            <person name="Lass-Florl C."/>
            <person name="Voigt K."/>
            <person name="Horn F."/>
        </authorList>
    </citation>
    <scope>NUCLEOTIDE SEQUENCE</scope>
    <source>
        <strain evidence="2">JMRC FSU:6197</strain>
    </source>
</reference>
<feature type="region of interest" description="Disordered" evidence="1">
    <location>
        <begin position="1"/>
        <end position="23"/>
    </location>
</feature>